<evidence type="ECO:0000313" key="3">
    <source>
        <dbReference type="Proteomes" id="UP000184221"/>
    </source>
</evidence>
<dbReference type="Gene3D" id="2.60.120.10">
    <property type="entry name" value="Jelly Rolls"/>
    <property type="match status" value="1"/>
</dbReference>
<organism evidence="2 3">
    <name type="scientific">Marivita hallyeonensis</name>
    <dbReference type="NCBI Taxonomy" id="996342"/>
    <lineage>
        <taxon>Bacteria</taxon>
        <taxon>Pseudomonadati</taxon>
        <taxon>Pseudomonadota</taxon>
        <taxon>Alphaproteobacteria</taxon>
        <taxon>Rhodobacterales</taxon>
        <taxon>Roseobacteraceae</taxon>
        <taxon>Marivita</taxon>
    </lineage>
</organism>
<dbReference type="AlphaFoldDB" id="A0A1M5WC77"/>
<feature type="domain" description="Cupin type-2" evidence="1">
    <location>
        <begin position="57"/>
        <end position="125"/>
    </location>
</feature>
<dbReference type="OrthoDB" id="1433532at2"/>
<dbReference type="Pfam" id="PF07883">
    <property type="entry name" value="Cupin_2"/>
    <property type="match status" value="1"/>
</dbReference>
<dbReference type="STRING" id="996342.SAMN05443551_3367"/>
<gene>
    <name evidence="2" type="ORF">SAMN05443551_3367</name>
</gene>
<dbReference type="InterPro" id="IPR013096">
    <property type="entry name" value="Cupin_2"/>
</dbReference>
<dbReference type="Proteomes" id="UP000184221">
    <property type="component" value="Unassembled WGS sequence"/>
</dbReference>
<dbReference type="RefSeq" id="WP_072779196.1">
    <property type="nucleotide sequence ID" value="NZ_FQXC01000004.1"/>
</dbReference>
<name>A0A1M5WC77_9RHOB</name>
<keyword evidence="3" id="KW-1185">Reference proteome</keyword>
<dbReference type="InterPro" id="IPR014710">
    <property type="entry name" value="RmlC-like_jellyroll"/>
</dbReference>
<sequence length="140" mass="14967">MKHVLPALLLAAALPGIEEADTITLLDSSDFAWQRTPEGVSFAPLHGDRFVDTYQALVELPAGTVSPPHVKSANMFGVLLRGEMIHYAATDDPHTARRVGAGSYYSIPAGLPHISACVSDTPCLAYLYQDGAFDFVPVSP</sequence>
<dbReference type="InterPro" id="IPR011051">
    <property type="entry name" value="RmlC_Cupin_sf"/>
</dbReference>
<dbReference type="EMBL" id="FQXC01000004">
    <property type="protein sequence ID" value="SHH84804.1"/>
    <property type="molecule type" value="Genomic_DNA"/>
</dbReference>
<evidence type="ECO:0000259" key="1">
    <source>
        <dbReference type="Pfam" id="PF07883"/>
    </source>
</evidence>
<protein>
    <submittedName>
        <fullName evidence="2">Cupin domain-containing protein</fullName>
    </submittedName>
</protein>
<reference evidence="2 3" key="1">
    <citation type="submission" date="2016-11" db="EMBL/GenBank/DDBJ databases">
        <authorList>
            <person name="Jaros S."/>
            <person name="Januszkiewicz K."/>
            <person name="Wedrychowicz H."/>
        </authorList>
    </citation>
    <scope>NUCLEOTIDE SEQUENCE [LARGE SCALE GENOMIC DNA]</scope>
    <source>
        <strain evidence="2 3">DSM 29431</strain>
    </source>
</reference>
<accession>A0A1M5WC77</accession>
<dbReference type="SUPFAM" id="SSF51182">
    <property type="entry name" value="RmlC-like cupins"/>
    <property type="match status" value="1"/>
</dbReference>
<proteinExistence type="predicted"/>
<evidence type="ECO:0000313" key="2">
    <source>
        <dbReference type="EMBL" id="SHH84804.1"/>
    </source>
</evidence>